<feature type="chain" id="PRO_5021811699" evidence="1">
    <location>
        <begin position="34"/>
        <end position="818"/>
    </location>
</feature>
<evidence type="ECO:0000256" key="1">
    <source>
        <dbReference type="SAM" id="SignalP"/>
    </source>
</evidence>
<dbReference type="Gene3D" id="3.15.10.10">
    <property type="entry name" value="Bactericidal permeability-increasing protein, domain 1"/>
    <property type="match status" value="1"/>
</dbReference>
<evidence type="ECO:0000313" key="3">
    <source>
        <dbReference type="Proteomes" id="UP000316921"/>
    </source>
</evidence>
<dbReference type="Proteomes" id="UP000316921">
    <property type="component" value="Chromosome"/>
</dbReference>
<protein>
    <submittedName>
        <fullName evidence="2">Uncharacterized protein</fullName>
    </submittedName>
</protein>
<evidence type="ECO:0000313" key="2">
    <source>
        <dbReference type="EMBL" id="QDU68102.1"/>
    </source>
</evidence>
<sequence length="818" mass="82414" precursor="true">MHSHTPPTAWRRSFRTRSLTTLGCLALSGPAWGADLTLDGASSIEVTYGTSFVAQVSGAPGSIAAIYYDVDPGPTTIAGVAVPLGLTPALGQLVLGSTDGAGVLATLGIVPDAPVLSGLQVHFAGLVLDAAEPLGLAVTPGALLTVVPPVGAGQDQATFVEAAVVLDGGDAADPDGLVPAGTTLLWELTSAPPGSGATIANADGLFGVLVPDLPGTYGARLRVSAGGVETVDETLVQAFRLDTTPALDGTWVAGPGLNVSGLVAGPVAGAGLTLDGNALALGPGGAFASQFVAFDPAAAFEPLLFELTTAGGQVARKRVTVGQGLALPLTAGAAGQLSAHLAPAGLQMVAQAGEQELLAADLDALLLGLPATQVANNEGLWGFTIFSATVKFTSVSFGQDIDLQLVPQSGSLLGLVKVKNVHATFDVWGDLLEIPYNLTGSIDSSSTDLSALMVLSVQNGEIVVDLQNPTVVRNGFNFDLDGFLGSVAELFIIEDWVKEQVESAVADSLSAEMGPAIEEILNSYELSGNLFETLEVDVQIDADFASVQQTSGGVTLRMNGAAAALSSEPGSPVVTVYPATFGSGPAFGALSPNGQVYTAGLAASAGFLNLVLCASTAAGLLDGDLAELVDPALLGGQPGEQLTVDALQVLFPGAGFDRFPVGTPVEMRAEGSLAPRVRATPGSANLGTIDLAGLVVEFRVAGADAPIPVLRLVLDASADLGLTIQADGTLSAALTGEQVTGLVVGSFPGGDLTVLQVGLDFLAGFLVPQLAAVLGQVPLPSLESAGLSLTPTEVSLGGPLQDHVGFYGDLELVPIEQQ</sequence>
<keyword evidence="1" id="KW-0732">Signal</keyword>
<dbReference type="EMBL" id="CP036287">
    <property type="protein sequence ID" value="QDU68102.1"/>
    <property type="molecule type" value="Genomic_DNA"/>
</dbReference>
<dbReference type="InterPro" id="IPR013783">
    <property type="entry name" value="Ig-like_fold"/>
</dbReference>
<dbReference type="AlphaFoldDB" id="A0A518BM96"/>
<organism evidence="2 3">
    <name type="scientific">Engelhardtia mirabilis</name>
    <dbReference type="NCBI Taxonomy" id="2528011"/>
    <lineage>
        <taxon>Bacteria</taxon>
        <taxon>Pseudomonadati</taxon>
        <taxon>Planctomycetota</taxon>
        <taxon>Planctomycetia</taxon>
        <taxon>Planctomycetia incertae sedis</taxon>
        <taxon>Engelhardtia</taxon>
    </lineage>
</organism>
<reference evidence="2 3" key="1">
    <citation type="submission" date="2019-02" db="EMBL/GenBank/DDBJ databases">
        <title>Deep-cultivation of Planctomycetes and their phenomic and genomic characterization uncovers novel biology.</title>
        <authorList>
            <person name="Wiegand S."/>
            <person name="Jogler M."/>
            <person name="Boedeker C."/>
            <person name="Pinto D."/>
            <person name="Vollmers J."/>
            <person name="Rivas-Marin E."/>
            <person name="Kohn T."/>
            <person name="Peeters S.H."/>
            <person name="Heuer A."/>
            <person name="Rast P."/>
            <person name="Oberbeckmann S."/>
            <person name="Bunk B."/>
            <person name="Jeske O."/>
            <person name="Meyerdierks A."/>
            <person name="Storesund J.E."/>
            <person name="Kallscheuer N."/>
            <person name="Luecker S."/>
            <person name="Lage O.M."/>
            <person name="Pohl T."/>
            <person name="Merkel B.J."/>
            <person name="Hornburger P."/>
            <person name="Mueller R.-W."/>
            <person name="Bruemmer F."/>
            <person name="Labrenz M."/>
            <person name="Spormann A.M."/>
            <person name="Op den Camp H."/>
            <person name="Overmann J."/>
            <person name="Amann R."/>
            <person name="Jetten M.S.M."/>
            <person name="Mascher T."/>
            <person name="Medema M.H."/>
            <person name="Devos D.P."/>
            <person name="Kaster A.-K."/>
            <person name="Ovreas L."/>
            <person name="Rohde M."/>
            <person name="Galperin M.Y."/>
            <person name="Jogler C."/>
        </authorList>
    </citation>
    <scope>NUCLEOTIDE SEQUENCE [LARGE SCALE GENOMIC DNA]</scope>
    <source>
        <strain evidence="2 3">Pla133</strain>
    </source>
</reference>
<keyword evidence="3" id="KW-1185">Reference proteome</keyword>
<proteinExistence type="predicted"/>
<dbReference type="Gene3D" id="3.15.20.10">
    <property type="entry name" value="Bactericidal permeability-increasing protein, domain 2"/>
    <property type="match status" value="1"/>
</dbReference>
<dbReference type="Gene3D" id="2.60.40.10">
    <property type="entry name" value="Immunoglobulins"/>
    <property type="match status" value="1"/>
</dbReference>
<dbReference type="KEGG" id="pbap:Pla133_31960"/>
<gene>
    <name evidence="2" type="ORF">Pla133_31960</name>
</gene>
<feature type="signal peptide" evidence="1">
    <location>
        <begin position="1"/>
        <end position="33"/>
    </location>
</feature>
<name>A0A518BM96_9BACT</name>
<accession>A0A518BM96</accession>
<dbReference type="RefSeq" id="WP_145066833.1">
    <property type="nucleotide sequence ID" value="NZ_CP036287.1"/>
</dbReference>